<feature type="compositionally biased region" description="Polar residues" evidence="1">
    <location>
        <begin position="54"/>
        <end position="64"/>
    </location>
</feature>
<dbReference type="EMBL" id="JAAGNC010000137">
    <property type="protein sequence ID" value="NEC59184.1"/>
    <property type="molecule type" value="Genomic_DNA"/>
</dbReference>
<feature type="compositionally biased region" description="Pro residues" evidence="1">
    <location>
        <begin position="102"/>
        <end position="123"/>
    </location>
</feature>
<name>A0ABX0BW06_9PSEU</name>
<accession>A0ABX0BW06</accession>
<evidence type="ECO:0000256" key="1">
    <source>
        <dbReference type="SAM" id="MobiDB-lite"/>
    </source>
</evidence>
<comment type="caution">
    <text evidence="2">The sequence shown here is derived from an EMBL/GenBank/DDBJ whole genome shotgun (WGS) entry which is preliminary data.</text>
</comment>
<reference evidence="2 3" key="1">
    <citation type="submission" date="2020-01" db="EMBL/GenBank/DDBJ databases">
        <title>Insect and environment-associated Actinomycetes.</title>
        <authorList>
            <person name="Currrie C."/>
            <person name="Chevrette M."/>
            <person name="Carlson C."/>
            <person name="Stubbendieck R."/>
            <person name="Wendt-Pienkowski E."/>
        </authorList>
    </citation>
    <scope>NUCLEOTIDE SEQUENCE [LARGE SCALE GENOMIC DNA]</scope>
    <source>
        <strain evidence="2 3">SID8386</strain>
    </source>
</reference>
<proteinExistence type="predicted"/>
<feature type="region of interest" description="Disordered" evidence="1">
    <location>
        <begin position="49"/>
        <end position="77"/>
    </location>
</feature>
<feature type="region of interest" description="Disordered" evidence="1">
    <location>
        <begin position="91"/>
        <end position="168"/>
    </location>
</feature>
<protein>
    <submittedName>
        <fullName evidence="2">Uncharacterized protein</fullName>
    </submittedName>
</protein>
<organism evidence="2 3">
    <name type="scientific">Amycolatopsis rubida</name>
    <dbReference type="NCBI Taxonomy" id="112413"/>
    <lineage>
        <taxon>Bacteria</taxon>
        <taxon>Bacillati</taxon>
        <taxon>Actinomycetota</taxon>
        <taxon>Actinomycetes</taxon>
        <taxon>Pseudonocardiales</taxon>
        <taxon>Pseudonocardiaceae</taxon>
        <taxon>Amycolatopsis</taxon>
    </lineage>
</organism>
<feature type="compositionally biased region" description="Basic and acidic residues" evidence="1">
    <location>
        <begin position="131"/>
        <end position="148"/>
    </location>
</feature>
<evidence type="ECO:0000313" key="3">
    <source>
        <dbReference type="Proteomes" id="UP000470404"/>
    </source>
</evidence>
<sequence>MSSPSGAVVASGIKLRAGAGIAEATVASVRVGTASVGPFSATCRNGVTTVKAPSRSSGNLTVTPGASGGPRATAGTVTVKTPEEPAITVSVATVSCGSGTPPTEPPPTTHPGEPGPTDDPTPPSQAGHRPAPAEKPGRPSDRDTDQGRTGHRPAPAPTPRPGHLPVTG</sequence>
<gene>
    <name evidence="2" type="ORF">G3I59_27250</name>
</gene>
<dbReference type="Proteomes" id="UP000470404">
    <property type="component" value="Unassembled WGS sequence"/>
</dbReference>
<keyword evidence="3" id="KW-1185">Reference proteome</keyword>
<dbReference type="RefSeq" id="WP_067593210.1">
    <property type="nucleotide sequence ID" value="NZ_JAAGNC010000137.1"/>
</dbReference>
<evidence type="ECO:0000313" key="2">
    <source>
        <dbReference type="EMBL" id="NEC59184.1"/>
    </source>
</evidence>